<feature type="transmembrane region" description="Helical" evidence="1">
    <location>
        <begin position="33"/>
        <end position="51"/>
    </location>
</feature>
<keyword evidence="1" id="KW-1133">Transmembrane helix</keyword>
<keyword evidence="1" id="KW-0812">Transmembrane</keyword>
<name>A0A7L5DYE5_9SPHI</name>
<sequence>MGKSFYDLDYIIEINEKRVEQYTSAYQQVLSKLTNIILIYSAIAIFLIPIIQEVFTPGKSIVLYICFTLFTGLFITSLVFTIKLIFPIEVAYLTEPGKYYKDFRIQYELTEPDQGKVDNALKASYIGELEKAVEVNDKVFKRKSSFYYNALIFALTSTIPFLLCLGYHIFQKDDKVQKIEIVKSKINCNLDKKSGNGQSKHTDTTCRYH</sequence>
<feature type="transmembrane region" description="Helical" evidence="1">
    <location>
        <begin position="63"/>
        <end position="86"/>
    </location>
</feature>
<dbReference type="RefSeq" id="WP_169607276.1">
    <property type="nucleotide sequence ID" value="NZ_CP051682.1"/>
</dbReference>
<feature type="transmembrane region" description="Helical" evidence="1">
    <location>
        <begin position="146"/>
        <end position="170"/>
    </location>
</feature>
<gene>
    <name evidence="2" type="ORF">HH214_09845</name>
</gene>
<evidence type="ECO:0000313" key="2">
    <source>
        <dbReference type="EMBL" id="QJD96152.1"/>
    </source>
</evidence>
<accession>A0A7L5DYE5</accession>
<keyword evidence="3" id="KW-1185">Reference proteome</keyword>
<dbReference type="AlphaFoldDB" id="A0A7L5DYE5"/>
<dbReference type="EMBL" id="CP051682">
    <property type="protein sequence ID" value="QJD96152.1"/>
    <property type="molecule type" value="Genomic_DNA"/>
</dbReference>
<dbReference type="Proteomes" id="UP000503278">
    <property type="component" value="Chromosome"/>
</dbReference>
<organism evidence="2 3">
    <name type="scientific">Mucilaginibacter robiniae</name>
    <dbReference type="NCBI Taxonomy" id="2728022"/>
    <lineage>
        <taxon>Bacteria</taxon>
        <taxon>Pseudomonadati</taxon>
        <taxon>Bacteroidota</taxon>
        <taxon>Sphingobacteriia</taxon>
        <taxon>Sphingobacteriales</taxon>
        <taxon>Sphingobacteriaceae</taxon>
        <taxon>Mucilaginibacter</taxon>
    </lineage>
</organism>
<keyword evidence="1" id="KW-0472">Membrane</keyword>
<evidence type="ECO:0000256" key="1">
    <source>
        <dbReference type="SAM" id="Phobius"/>
    </source>
</evidence>
<dbReference type="KEGG" id="mrob:HH214_09845"/>
<protein>
    <submittedName>
        <fullName evidence="2">Uncharacterized protein</fullName>
    </submittedName>
</protein>
<reference evidence="2 3" key="1">
    <citation type="submission" date="2020-04" db="EMBL/GenBank/DDBJ databases">
        <title>Genome sequencing of novel species.</title>
        <authorList>
            <person name="Heo J."/>
            <person name="Kim S.-J."/>
            <person name="Kim J.-S."/>
            <person name="Hong S.-B."/>
            <person name="Kwon S.-W."/>
        </authorList>
    </citation>
    <scope>NUCLEOTIDE SEQUENCE [LARGE SCALE GENOMIC DNA]</scope>
    <source>
        <strain evidence="2 3">F39-2</strain>
    </source>
</reference>
<proteinExistence type="predicted"/>
<evidence type="ECO:0000313" key="3">
    <source>
        <dbReference type="Proteomes" id="UP000503278"/>
    </source>
</evidence>